<keyword evidence="4 8" id="KW-0347">Helicase</keyword>
<evidence type="ECO:0000256" key="2">
    <source>
        <dbReference type="ARBA" id="ARBA00022741"/>
    </source>
</evidence>
<dbReference type="PANTHER" id="PTHR43788">
    <property type="entry name" value="DNA2/NAM7 HELICASE FAMILY MEMBER"/>
    <property type="match status" value="1"/>
</dbReference>
<proteinExistence type="inferred from homology"/>
<evidence type="ECO:0000256" key="4">
    <source>
        <dbReference type="ARBA" id="ARBA00022806"/>
    </source>
</evidence>
<evidence type="ECO:0000256" key="5">
    <source>
        <dbReference type="ARBA" id="ARBA00022840"/>
    </source>
</evidence>
<evidence type="ECO:0000256" key="1">
    <source>
        <dbReference type="ARBA" id="ARBA00007913"/>
    </source>
</evidence>
<keyword evidence="2" id="KW-0547">Nucleotide-binding</keyword>
<organism evidence="8 9">
    <name type="scientific">Fusarium austroafricanum</name>
    <dbReference type="NCBI Taxonomy" id="2364996"/>
    <lineage>
        <taxon>Eukaryota</taxon>
        <taxon>Fungi</taxon>
        <taxon>Dikarya</taxon>
        <taxon>Ascomycota</taxon>
        <taxon>Pezizomycotina</taxon>
        <taxon>Sordariomycetes</taxon>
        <taxon>Hypocreomycetidae</taxon>
        <taxon>Hypocreales</taxon>
        <taxon>Nectriaceae</taxon>
        <taxon>Fusarium</taxon>
        <taxon>Fusarium concolor species complex</taxon>
    </lineage>
</organism>
<evidence type="ECO:0000313" key="8">
    <source>
        <dbReference type="EMBL" id="KAF4433117.1"/>
    </source>
</evidence>
<comment type="caution">
    <text evidence="8">The sequence shown here is derived from an EMBL/GenBank/DDBJ whole genome shotgun (WGS) entry which is preliminary data.</text>
</comment>
<evidence type="ECO:0000313" key="9">
    <source>
        <dbReference type="Proteomes" id="UP000605986"/>
    </source>
</evidence>
<dbReference type="InterPro" id="IPR027417">
    <property type="entry name" value="P-loop_NTPase"/>
</dbReference>
<dbReference type="GO" id="GO:0005524">
    <property type="term" value="F:ATP binding"/>
    <property type="evidence" value="ECO:0007669"/>
    <property type="project" value="UniProtKB-KW"/>
</dbReference>
<accession>A0A8H4JMB7</accession>
<keyword evidence="3" id="KW-0378">Hydrolase</keyword>
<dbReference type="InterPro" id="IPR041677">
    <property type="entry name" value="DNA2/NAM7_AAA_11"/>
</dbReference>
<comment type="similarity">
    <text evidence="1">Belongs to the DNA2/NAM7 helicase family.</text>
</comment>
<dbReference type="AlphaFoldDB" id="A0A8H4JMB7"/>
<protein>
    <submittedName>
        <fullName evidence="8">Atp-dependent helicase</fullName>
    </submittedName>
</protein>
<dbReference type="OrthoDB" id="6513042at2759"/>
<dbReference type="InterPro" id="IPR050534">
    <property type="entry name" value="Coronavir_polyprotein_1ab"/>
</dbReference>
<dbReference type="PANTHER" id="PTHR43788:SF8">
    <property type="entry name" value="DNA-BINDING PROTEIN SMUBP-2"/>
    <property type="match status" value="1"/>
</dbReference>
<dbReference type="Pfam" id="PF13087">
    <property type="entry name" value="AAA_12"/>
    <property type="match status" value="1"/>
</dbReference>
<sequence length="802" mass="91137">MSAVICGAEPILPIMLTVAAPNRPVPCKPLAPLYVLSAEEFVKRHENGTIIEQKNEETVLKRFNERRTSFKAWPVAPIEGFSNSFTTSWLFIVPVPKLSEDAIFPALTDTFRIDIEKRIHLTDGTQSLVNLPATRINNPYENLENLPCPSVAKCAAFKVEISRSWKNEDGEQVNLDLMASMRTASSLDDFESLTLDESKHQNIIITWETFSNTYEAELSALRRLTADCQLESRKVSPKCKAAFEMILDLKGSNKTFVNLHKVFPHLENPGRPDHRIRHAILRKFRSFNKDHLAAYNGLKKIPNGMYFVNGCPGAGKTEWNMVLSALIQSVRRPGAKKRCNPILFLVDLNKTVDDAADRYCKMTKEAGLNFRIIRMHGWPYEIRNSDKLNSSQPHDSTDFTQKFLATMNIHKSVHVERTTDKAPTLDEAAWEYYEKHKDGGFVVLKKVLARMEAKEVLNHENWTTLRREINKLYTAVLKQADFVATTPVAAYGSFSKLFKPDVIIMDEAPHARELTTLIPVAFFEPLAWIFTGDVNQTRPFVKSGDARDAQKKGLDVNPYAEQMRLSLMARASKVGAVNSSLLINKRAHGNLHQLPSDLFYDGKMSSGYPVWKRFPTTVSYLRSYLEGFGNGRKLDANRAIIALTTSKEETQSSSFWNPAHHGWVMDQVARLLQDPLFRSVTDNRQLGRVMIQTPYSVSMRQYVTAVKQWPVEWQERVEVLTVDKAQGNQADVVFLDMVRTTKPGFMDEAQRLNVAITRAKQAEIVLMHHAMTFRLRRGQKVPTDFTSKVWDDAVANNRLFVV</sequence>
<gene>
    <name evidence="8" type="ORF">F53441_13787</name>
</gene>
<keyword evidence="9" id="KW-1185">Reference proteome</keyword>
<dbReference type="Gene3D" id="3.40.50.300">
    <property type="entry name" value="P-loop containing nucleotide triphosphate hydrolases"/>
    <property type="match status" value="2"/>
</dbReference>
<evidence type="ECO:0000259" key="6">
    <source>
        <dbReference type="Pfam" id="PF13086"/>
    </source>
</evidence>
<evidence type="ECO:0000259" key="7">
    <source>
        <dbReference type="Pfam" id="PF13087"/>
    </source>
</evidence>
<feature type="domain" description="DNA2/NAM7 helicase-like C-terminal" evidence="7">
    <location>
        <begin position="565"/>
        <end position="767"/>
    </location>
</feature>
<dbReference type="GO" id="GO:0043139">
    <property type="term" value="F:5'-3' DNA helicase activity"/>
    <property type="evidence" value="ECO:0007669"/>
    <property type="project" value="TreeGrafter"/>
</dbReference>
<evidence type="ECO:0000256" key="3">
    <source>
        <dbReference type="ARBA" id="ARBA00022801"/>
    </source>
</evidence>
<dbReference type="EMBL" id="JAADJG010000937">
    <property type="protein sequence ID" value="KAF4433117.1"/>
    <property type="molecule type" value="Genomic_DNA"/>
</dbReference>
<dbReference type="InterPro" id="IPR041679">
    <property type="entry name" value="DNA2/NAM7-like_C"/>
</dbReference>
<dbReference type="Proteomes" id="UP000605986">
    <property type="component" value="Unassembled WGS sequence"/>
</dbReference>
<dbReference type="GO" id="GO:0016787">
    <property type="term" value="F:hydrolase activity"/>
    <property type="evidence" value="ECO:0007669"/>
    <property type="project" value="UniProtKB-KW"/>
</dbReference>
<reference evidence="8" key="1">
    <citation type="submission" date="2020-01" db="EMBL/GenBank/DDBJ databases">
        <title>Identification and distribution of gene clusters putatively required for synthesis of sphingolipid metabolism inhibitors in phylogenetically diverse species of the filamentous fungus Fusarium.</title>
        <authorList>
            <person name="Kim H.-S."/>
            <person name="Busman M."/>
            <person name="Brown D.W."/>
            <person name="Divon H."/>
            <person name="Uhlig S."/>
            <person name="Proctor R.H."/>
        </authorList>
    </citation>
    <scope>NUCLEOTIDE SEQUENCE</scope>
    <source>
        <strain evidence="8">NRRL 53441</strain>
    </source>
</reference>
<feature type="domain" description="DNA2/NAM7 helicase helicase" evidence="6">
    <location>
        <begin position="302"/>
        <end position="543"/>
    </location>
</feature>
<dbReference type="Pfam" id="PF13086">
    <property type="entry name" value="AAA_11"/>
    <property type="match status" value="1"/>
</dbReference>
<dbReference type="SUPFAM" id="SSF52540">
    <property type="entry name" value="P-loop containing nucleoside triphosphate hydrolases"/>
    <property type="match status" value="1"/>
</dbReference>
<name>A0A8H4JMB7_9HYPO</name>
<keyword evidence="5" id="KW-0067">ATP-binding</keyword>